<evidence type="ECO:0000313" key="1">
    <source>
        <dbReference type="EMBL" id="PSU48345.1"/>
    </source>
</evidence>
<dbReference type="RefSeq" id="WP_041394317.1">
    <property type="nucleotide sequence ID" value="NZ_PYMJ01000010.1"/>
</dbReference>
<reference evidence="1 2" key="1">
    <citation type="submission" date="2018-01" db="EMBL/GenBank/DDBJ databases">
        <title>Whole genome sequencing of Histamine producing bacteria.</title>
        <authorList>
            <person name="Butler K."/>
        </authorList>
    </citation>
    <scope>NUCLEOTIDE SEQUENCE [LARGE SCALE GENOMIC DNA]</scope>
    <source>
        <strain evidence="1 2">JCM 12947</strain>
    </source>
</reference>
<dbReference type="OrthoDB" id="6401606at2"/>
<dbReference type="EMBL" id="PYMJ01000010">
    <property type="protein sequence ID" value="PSU48345.1"/>
    <property type="molecule type" value="Genomic_DNA"/>
</dbReference>
<gene>
    <name evidence="1" type="ORF">C9J12_12075</name>
</gene>
<protein>
    <submittedName>
        <fullName evidence="1">Uncharacterized protein</fullName>
    </submittedName>
</protein>
<comment type="caution">
    <text evidence="1">The sequence shown here is derived from an EMBL/GenBank/DDBJ whole genome shotgun (WGS) entry which is preliminary data.</text>
</comment>
<name>A0A2T3JHA4_9GAMM</name>
<dbReference type="Proteomes" id="UP000240987">
    <property type="component" value="Unassembled WGS sequence"/>
</dbReference>
<proteinExistence type="predicted"/>
<sequence>MMVRPTVYAGCWIWVNPHDCLITRVRSASNPFGDCEVIFDPLNPTCRNVYWNDENWAFTDNEYFSTAAESVRLSRFVKELKKQIIEEEQK</sequence>
<keyword evidence="2" id="KW-1185">Reference proteome</keyword>
<accession>A0A2T3JHA4</accession>
<dbReference type="AlphaFoldDB" id="A0A2T3JHA4"/>
<organism evidence="1 2">
    <name type="scientific">Photobacterium frigidiphilum</name>
    <dbReference type="NCBI Taxonomy" id="264736"/>
    <lineage>
        <taxon>Bacteria</taxon>
        <taxon>Pseudomonadati</taxon>
        <taxon>Pseudomonadota</taxon>
        <taxon>Gammaproteobacteria</taxon>
        <taxon>Vibrionales</taxon>
        <taxon>Vibrionaceae</taxon>
        <taxon>Photobacterium</taxon>
    </lineage>
</organism>
<evidence type="ECO:0000313" key="2">
    <source>
        <dbReference type="Proteomes" id="UP000240987"/>
    </source>
</evidence>